<evidence type="ECO:0000313" key="1">
    <source>
        <dbReference type="EMBL" id="KIO20842.1"/>
    </source>
</evidence>
<dbReference type="EMBL" id="KN823159">
    <property type="protein sequence ID" value="KIO20842.1"/>
    <property type="molecule type" value="Genomic_DNA"/>
</dbReference>
<organism evidence="1 2">
    <name type="scientific">Tulasnella calospora MUT 4182</name>
    <dbReference type="NCBI Taxonomy" id="1051891"/>
    <lineage>
        <taxon>Eukaryota</taxon>
        <taxon>Fungi</taxon>
        <taxon>Dikarya</taxon>
        <taxon>Basidiomycota</taxon>
        <taxon>Agaricomycotina</taxon>
        <taxon>Agaricomycetes</taxon>
        <taxon>Cantharellales</taxon>
        <taxon>Tulasnellaceae</taxon>
        <taxon>Tulasnella</taxon>
    </lineage>
</organism>
<accession>A0A0C3LHF7</accession>
<keyword evidence="2" id="KW-1185">Reference proteome</keyword>
<reference evidence="1 2" key="1">
    <citation type="submission" date="2014-04" db="EMBL/GenBank/DDBJ databases">
        <authorList>
            <consortium name="DOE Joint Genome Institute"/>
            <person name="Kuo A."/>
            <person name="Girlanda M."/>
            <person name="Perotto S."/>
            <person name="Kohler A."/>
            <person name="Nagy L.G."/>
            <person name="Floudas D."/>
            <person name="Copeland A."/>
            <person name="Barry K.W."/>
            <person name="Cichocki N."/>
            <person name="Veneault-Fourrey C."/>
            <person name="LaButti K."/>
            <person name="Lindquist E.A."/>
            <person name="Lipzen A."/>
            <person name="Lundell T."/>
            <person name="Morin E."/>
            <person name="Murat C."/>
            <person name="Sun H."/>
            <person name="Tunlid A."/>
            <person name="Henrissat B."/>
            <person name="Grigoriev I.V."/>
            <person name="Hibbett D.S."/>
            <person name="Martin F."/>
            <person name="Nordberg H.P."/>
            <person name="Cantor M.N."/>
            <person name="Hua S.X."/>
        </authorList>
    </citation>
    <scope>NUCLEOTIDE SEQUENCE [LARGE SCALE GENOMIC DNA]</scope>
    <source>
        <strain evidence="1 2">MUT 4182</strain>
    </source>
</reference>
<protein>
    <submittedName>
        <fullName evidence="1">Uncharacterized protein</fullName>
    </submittedName>
</protein>
<evidence type="ECO:0000313" key="2">
    <source>
        <dbReference type="Proteomes" id="UP000054248"/>
    </source>
</evidence>
<reference evidence="2" key="2">
    <citation type="submission" date="2015-01" db="EMBL/GenBank/DDBJ databases">
        <title>Evolutionary Origins and Diversification of the Mycorrhizal Mutualists.</title>
        <authorList>
            <consortium name="DOE Joint Genome Institute"/>
            <consortium name="Mycorrhizal Genomics Consortium"/>
            <person name="Kohler A."/>
            <person name="Kuo A."/>
            <person name="Nagy L.G."/>
            <person name="Floudas D."/>
            <person name="Copeland A."/>
            <person name="Barry K.W."/>
            <person name="Cichocki N."/>
            <person name="Veneault-Fourrey C."/>
            <person name="LaButti K."/>
            <person name="Lindquist E.A."/>
            <person name="Lipzen A."/>
            <person name="Lundell T."/>
            <person name="Morin E."/>
            <person name="Murat C."/>
            <person name="Riley R."/>
            <person name="Ohm R."/>
            <person name="Sun H."/>
            <person name="Tunlid A."/>
            <person name="Henrissat B."/>
            <person name="Grigoriev I.V."/>
            <person name="Hibbett D.S."/>
            <person name="Martin F."/>
        </authorList>
    </citation>
    <scope>NUCLEOTIDE SEQUENCE [LARGE SCALE GENOMIC DNA]</scope>
    <source>
        <strain evidence="2">MUT 4182</strain>
    </source>
</reference>
<sequence length="79" mass="9290">MQELRVIVETRRKLKNVDPLRQITVYEWPASDSIAPDDQESRDWLGEAVEFRVATAIYDDRQGQNYLRVVEGISRERVL</sequence>
<dbReference type="HOGENOM" id="CLU_2607778_0_0_1"/>
<dbReference type="AlphaFoldDB" id="A0A0C3LHF7"/>
<dbReference type="Proteomes" id="UP000054248">
    <property type="component" value="Unassembled WGS sequence"/>
</dbReference>
<proteinExistence type="predicted"/>
<gene>
    <name evidence="1" type="ORF">M407DRAFT_245679</name>
</gene>
<name>A0A0C3LHF7_9AGAM</name>